<dbReference type="SUPFAM" id="SSF48452">
    <property type="entry name" value="TPR-like"/>
    <property type="match status" value="1"/>
</dbReference>
<dbReference type="STRING" id="288004.AL038_07985"/>
<evidence type="ECO:0000256" key="6">
    <source>
        <dbReference type="SAM" id="Phobius"/>
    </source>
</evidence>
<evidence type="ECO:0000256" key="1">
    <source>
        <dbReference type="ARBA" id="ARBA00004196"/>
    </source>
</evidence>
<dbReference type="PANTHER" id="PTHR47870">
    <property type="entry name" value="CYTOCHROME C-TYPE BIOGENESIS PROTEIN CCMH"/>
    <property type="match status" value="1"/>
</dbReference>
<evidence type="ECO:0000256" key="2">
    <source>
        <dbReference type="ARBA" id="ARBA00022737"/>
    </source>
</evidence>
<gene>
    <name evidence="9" type="primary">ccmI</name>
    <name evidence="9" type="ORF">BLE401_16325</name>
</gene>
<keyword evidence="2" id="KW-0677">Repeat</keyword>
<evidence type="ECO:0000259" key="7">
    <source>
        <dbReference type="Pfam" id="PF23892"/>
    </source>
</evidence>
<dbReference type="Pfam" id="PF23892">
    <property type="entry name" value="Ig_CycH"/>
    <property type="match status" value="1"/>
</dbReference>
<dbReference type="AlphaFoldDB" id="A0A2N9YI74"/>
<feature type="transmembrane region" description="Helical" evidence="6">
    <location>
        <begin position="89"/>
        <end position="107"/>
    </location>
</feature>
<dbReference type="GO" id="GO:0030313">
    <property type="term" value="C:cell envelope"/>
    <property type="evidence" value="ECO:0007669"/>
    <property type="project" value="UniProtKB-SubCell"/>
</dbReference>
<dbReference type="InterPro" id="IPR056412">
    <property type="entry name" value="Ig_CycH"/>
</dbReference>
<dbReference type="NCBIfam" id="TIGR03142">
    <property type="entry name" value="cytochro_ccmI"/>
    <property type="match status" value="1"/>
</dbReference>
<evidence type="ECO:0000256" key="3">
    <source>
        <dbReference type="ARBA" id="ARBA00022748"/>
    </source>
</evidence>
<evidence type="ECO:0000256" key="4">
    <source>
        <dbReference type="ARBA" id="ARBA00022803"/>
    </source>
</evidence>
<evidence type="ECO:0000313" key="10">
    <source>
        <dbReference type="Proteomes" id="UP000234271"/>
    </source>
</evidence>
<proteinExistence type="predicted"/>
<dbReference type="Gene3D" id="1.25.40.10">
    <property type="entry name" value="Tetratricopeptide repeat domain"/>
    <property type="match status" value="1"/>
</dbReference>
<accession>A0A2N9YI74</accession>
<sequence>MLIFWILTGLLVMLAFAFIIPPFFTKTMVQTEAHDAINIAIYKEKCTEIEADDSLDAEQKQLAKQELKKTLGQELTGKTPIQGQARARWASLLVMILVPVCALGLYYRFGAPQLIEPPPPAPVMDEKMAEFPKMVEKLEKKMQETPDDPVGWQMLGRSYMILQRYQEAVPAFNQVIRLKGEKDAPALVDLAEAIAMSSNEQLAGQPSILLNNALAIDPNNMKALWLAGLAAAQAGDYPTAITHWEHLLAQFKPEDAEDRQAIEGHIAQARELMQTAQTGNTTKTTEASPATVVQLPITVTLDERLKNQLPANATLFIYARPAQGAKMPLAIVRKQASELPVNVVLDDNASVMPTMKLSGAKEVIVFARVSVSGNAMPQMGDLLGESTTISLPHTEQIQITIDQVVP</sequence>
<dbReference type="InterPro" id="IPR056413">
    <property type="entry name" value="TPR_CcmH_CycH"/>
</dbReference>
<dbReference type="GO" id="GO:0005886">
    <property type="term" value="C:plasma membrane"/>
    <property type="evidence" value="ECO:0007669"/>
    <property type="project" value="TreeGrafter"/>
</dbReference>
<keyword evidence="3" id="KW-0201">Cytochrome c-type biogenesis</keyword>
<protein>
    <submittedName>
        <fullName evidence="9">C-type cytochrome biogenesis protein CcmI</fullName>
    </submittedName>
</protein>
<dbReference type="OrthoDB" id="9776053at2"/>
<organism evidence="9 10">
    <name type="scientific">Beggiatoa leptomitoformis</name>
    <dbReference type="NCBI Taxonomy" id="288004"/>
    <lineage>
        <taxon>Bacteria</taxon>
        <taxon>Pseudomonadati</taxon>
        <taxon>Pseudomonadota</taxon>
        <taxon>Gammaproteobacteria</taxon>
        <taxon>Thiotrichales</taxon>
        <taxon>Thiotrichaceae</taxon>
        <taxon>Beggiatoa</taxon>
    </lineage>
</organism>
<dbReference type="InterPro" id="IPR011990">
    <property type="entry name" value="TPR-like_helical_dom_sf"/>
</dbReference>
<keyword evidence="6" id="KW-0812">Transmembrane</keyword>
<dbReference type="GO" id="GO:0017004">
    <property type="term" value="P:cytochrome complex assembly"/>
    <property type="evidence" value="ECO:0007669"/>
    <property type="project" value="UniProtKB-KW"/>
</dbReference>
<evidence type="ECO:0000313" key="9">
    <source>
        <dbReference type="EMBL" id="AUI70109.1"/>
    </source>
</evidence>
<dbReference type="RefSeq" id="WP_062151513.1">
    <property type="nucleotide sequence ID" value="NZ_CP012373.2"/>
</dbReference>
<dbReference type="InterPro" id="IPR017560">
    <property type="entry name" value="Cyt_c_biogenesis_CcmI"/>
</dbReference>
<feature type="domain" description="Cytochrome c-type biogenesis protein H TPR" evidence="8">
    <location>
        <begin position="137"/>
        <end position="256"/>
    </location>
</feature>
<dbReference type="SMART" id="SM00028">
    <property type="entry name" value="TPR"/>
    <property type="match status" value="2"/>
</dbReference>
<comment type="subcellular location">
    <subcellularLocation>
        <location evidence="1">Cell envelope</location>
    </subcellularLocation>
</comment>
<dbReference type="Proteomes" id="UP000234271">
    <property type="component" value="Chromosome"/>
</dbReference>
<feature type="repeat" description="TPR" evidence="5">
    <location>
        <begin position="149"/>
        <end position="182"/>
    </location>
</feature>
<dbReference type="PANTHER" id="PTHR47870:SF4">
    <property type="entry name" value="CYTOCHROME C-TYPE BIOGENESIS PROTEIN CYCH"/>
    <property type="match status" value="1"/>
</dbReference>
<dbReference type="InterPro" id="IPR019734">
    <property type="entry name" value="TPR_rpt"/>
</dbReference>
<keyword evidence="10" id="KW-1185">Reference proteome</keyword>
<evidence type="ECO:0000259" key="8">
    <source>
        <dbReference type="Pfam" id="PF23914"/>
    </source>
</evidence>
<evidence type="ECO:0000256" key="5">
    <source>
        <dbReference type="PROSITE-ProRule" id="PRU00339"/>
    </source>
</evidence>
<name>A0A2N9YI74_9GAMM</name>
<keyword evidence="6" id="KW-1133">Transmembrane helix</keyword>
<dbReference type="Pfam" id="PF23914">
    <property type="entry name" value="TPR_CcmH_CycH"/>
    <property type="match status" value="1"/>
</dbReference>
<reference evidence="10" key="1">
    <citation type="submission" date="2016-12" db="EMBL/GenBank/DDBJ databases">
        <title>Complete Genome Sequence of Beggiatoa leptomitiformis D-401.</title>
        <authorList>
            <person name="Fomenkov A."/>
            <person name="Vincze T."/>
            <person name="Grabovich M."/>
            <person name="Anton B.P."/>
            <person name="Dubinina G."/>
            <person name="Orlova M."/>
            <person name="Belousova E."/>
            <person name="Roberts R.J."/>
        </authorList>
    </citation>
    <scope>NUCLEOTIDE SEQUENCE [LARGE SCALE GENOMIC DNA]</scope>
    <source>
        <strain evidence="10">D-401</strain>
    </source>
</reference>
<keyword evidence="6" id="KW-0472">Membrane</keyword>
<feature type="domain" description="Cytochrome c-type biogenesis protein H Ig-like" evidence="7">
    <location>
        <begin position="296"/>
        <end position="402"/>
    </location>
</feature>
<keyword evidence="4 5" id="KW-0802">TPR repeat</keyword>
<dbReference type="KEGG" id="blep:AL038_07985"/>
<dbReference type="EMBL" id="CP018889">
    <property type="protein sequence ID" value="AUI70109.1"/>
    <property type="molecule type" value="Genomic_DNA"/>
</dbReference>
<dbReference type="PROSITE" id="PS50005">
    <property type="entry name" value="TPR"/>
    <property type="match status" value="1"/>
</dbReference>
<dbReference type="InterPro" id="IPR051263">
    <property type="entry name" value="C-type_cytochrome_biogenesis"/>
</dbReference>